<dbReference type="EMBL" id="CP023483">
    <property type="protein sequence ID" value="ATF26344.1"/>
    <property type="molecule type" value="Genomic_DNA"/>
</dbReference>
<protein>
    <submittedName>
        <fullName evidence="1">Uncharacterized protein</fullName>
    </submittedName>
</protein>
<dbReference type="PANTHER" id="PTHR37691:SF1">
    <property type="entry name" value="BLR3518 PROTEIN"/>
    <property type="match status" value="1"/>
</dbReference>
<dbReference type="KEGG" id="bths:CNY62_08115"/>
<dbReference type="SUPFAM" id="SSF75169">
    <property type="entry name" value="DsrEFH-like"/>
    <property type="match status" value="1"/>
</dbReference>
<dbReference type="EMBL" id="OUNC01000001">
    <property type="protein sequence ID" value="SPP25558.1"/>
    <property type="molecule type" value="Genomic_DNA"/>
</dbReference>
<dbReference type="Gene3D" id="3.40.1260.10">
    <property type="entry name" value="DsrEFH-like"/>
    <property type="match status" value="1"/>
</dbReference>
<accession>A0A1D2KV13</accession>
<evidence type="ECO:0000313" key="4">
    <source>
        <dbReference type="Proteomes" id="UP000270190"/>
    </source>
</evidence>
<dbReference type="RefSeq" id="WP_069118490.1">
    <property type="nucleotide sequence ID" value="NZ_CBCPIX010000007.1"/>
</dbReference>
<keyword evidence="3" id="KW-1185">Reference proteome</keyword>
<dbReference type="OrthoDB" id="6412948at2"/>
<organism evidence="1 3">
    <name type="scientific">Brochothrix thermosphacta</name>
    <name type="common">Microbacterium thermosphactum</name>
    <dbReference type="NCBI Taxonomy" id="2756"/>
    <lineage>
        <taxon>Bacteria</taxon>
        <taxon>Bacillati</taxon>
        <taxon>Bacillota</taxon>
        <taxon>Bacilli</taxon>
        <taxon>Bacillales</taxon>
        <taxon>Listeriaceae</taxon>
        <taxon>Brochothrix</taxon>
    </lineage>
</organism>
<reference evidence="4" key="3">
    <citation type="submission" date="2018-04" db="EMBL/GenBank/DDBJ databases">
        <authorList>
            <person name="Illikoud N."/>
        </authorList>
    </citation>
    <scope>NUCLEOTIDE SEQUENCE [LARGE SCALE GENOMIC DNA]</scope>
</reference>
<dbReference type="Proteomes" id="UP000243591">
    <property type="component" value="Chromosome"/>
</dbReference>
<sequence length="106" mass="12125">MPVVFHINENKKWQHLEKNIFNLLAEEYTDKIVVIANGEAVSHYFEYSQLVTIEKMSSSVKWVACANSLKAQELDTELLPPFIDVTPNGVIEILNRQIVGYGYIKV</sequence>
<dbReference type="GeneID" id="66536934"/>
<proteinExistence type="predicted"/>
<gene>
    <name evidence="2" type="ORF">BTBSAS_10055</name>
    <name evidence="1" type="ORF">CNY62_08115</name>
</gene>
<dbReference type="PANTHER" id="PTHR37691">
    <property type="entry name" value="BLR3518 PROTEIN"/>
    <property type="match status" value="1"/>
</dbReference>
<name>A0A1D2KV13_BROTH</name>
<dbReference type="STRING" id="2756.BFR44_09185"/>
<evidence type="ECO:0000313" key="3">
    <source>
        <dbReference type="Proteomes" id="UP000243591"/>
    </source>
</evidence>
<evidence type="ECO:0000313" key="1">
    <source>
        <dbReference type="EMBL" id="ATF26344.1"/>
    </source>
</evidence>
<evidence type="ECO:0000313" key="2">
    <source>
        <dbReference type="EMBL" id="SPP25558.1"/>
    </source>
</evidence>
<reference evidence="1 3" key="1">
    <citation type="submission" date="2017-09" db="EMBL/GenBank/DDBJ databases">
        <title>Complete Genome Sequences of Two Strains of the Meat Spoilage Bacterium Brochothrix thermosphacta Isolated from Ground Chicken.</title>
        <authorList>
            <person name="Paoli G.C."/>
            <person name="Wijey C."/>
            <person name="Chen C.-Y."/>
            <person name="Nguyen L."/>
            <person name="Yan X."/>
            <person name="Irwin P.L."/>
        </authorList>
    </citation>
    <scope>NUCLEOTIDE SEQUENCE [LARGE SCALE GENOMIC DNA]</scope>
    <source>
        <strain evidence="1 3">BI</strain>
    </source>
</reference>
<dbReference type="Proteomes" id="UP000270190">
    <property type="component" value="Unassembled WGS sequence"/>
</dbReference>
<dbReference type="InterPro" id="IPR027396">
    <property type="entry name" value="DsrEFH-like"/>
</dbReference>
<dbReference type="AlphaFoldDB" id="A0A1D2KV13"/>
<reference evidence="2" key="2">
    <citation type="submission" date="2018-04" db="EMBL/GenBank/DDBJ databases">
        <authorList>
            <person name="Go L.Y."/>
            <person name="Mitchell J.A."/>
        </authorList>
    </citation>
    <scope>NUCLEOTIDE SEQUENCE</scope>
    <source>
        <strain evidence="2">BSAS1 3</strain>
    </source>
</reference>